<dbReference type="Proteomes" id="UP000830671">
    <property type="component" value="Chromosome 3"/>
</dbReference>
<gene>
    <name evidence="2" type="ORF">CLUP02_05689</name>
</gene>
<dbReference type="KEGG" id="clup:CLUP02_05689"/>
<feature type="region of interest" description="Disordered" evidence="1">
    <location>
        <begin position="298"/>
        <end position="353"/>
    </location>
</feature>
<evidence type="ECO:0000313" key="3">
    <source>
        <dbReference type="Proteomes" id="UP000830671"/>
    </source>
</evidence>
<dbReference type="AlphaFoldDB" id="A0A9Q8SPI3"/>
<evidence type="ECO:0000313" key="2">
    <source>
        <dbReference type="EMBL" id="UQC80207.1"/>
    </source>
</evidence>
<dbReference type="RefSeq" id="XP_049141838.1">
    <property type="nucleotide sequence ID" value="XM_049284695.1"/>
</dbReference>
<evidence type="ECO:0000256" key="1">
    <source>
        <dbReference type="SAM" id="MobiDB-lite"/>
    </source>
</evidence>
<feature type="region of interest" description="Disordered" evidence="1">
    <location>
        <begin position="129"/>
        <end position="155"/>
    </location>
</feature>
<name>A0A9Q8SPI3_9PEZI</name>
<sequence>MAKLYHQTQSFDLLGHMHTAYLLSNHTACKLMRGQTPPVFSHPTSSLLFMQSPSGHRAPIHPLSSGTCSVVWSHWVDLPDPKVFESKTSYFTSIRDPLNQEGSTYTHGVWVLCGLQRADVLLSTKMVPRAARQRRKTSHHDDYTPPAPHRSPLKRQISRISRPQLRPTEYLRAYGYLENATHCGILDLRESSEWRYASPILCISRLGATTPADRVKHHTPNPQPLVGAQRFLQFRRDYADAHNSIKASSTAWPILSTAGLRKAHSGNLSAALRFSEPNPSKPRNAGTTMLTRYLAHAGYDKLPPPTKKQRSPPFPEQELFQALPAPRSPQSNLSQNPSDLHHRHRPTCFTTKT</sequence>
<feature type="compositionally biased region" description="Polar residues" evidence="1">
    <location>
        <begin position="328"/>
        <end position="338"/>
    </location>
</feature>
<reference evidence="2" key="1">
    <citation type="journal article" date="2021" name="Mol. Plant Microbe Interact.">
        <title>Complete Genome Sequence of the Plant-Pathogenic Fungus Colletotrichum lupini.</title>
        <authorList>
            <person name="Baroncelli R."/>
            <person name="Pensec F."/>
            <person name="Da Lio D."/>
            <person name="Boufleur T."/>
            <person name="Vicente I."/>
            <person name="Sarrocco S."/>
            <person name="Picot A."/>
            <person name="Baraldi E."/>
            <person name="Sukno S."/>
            <person name="Thon M."/>
            <person name="Le Floch G."/>
        </authorList>
    </citation>
    <scope>NUCLEOTIDE SEQUENCE</scope>
    <source>
        <strain evidence="2">IMI 504893</strain>
    </source>
</reference>
<protein>
    <submittedName>
        <fullName evidence="2">Uncharacterized protein</fullName>
    </submittedName>
</protein>
<dbReference type="EMBL" id="CP019475">
    <property type="protein sequence ID" value="UQC80207.1"/>
    <property type="molecule type" value="Genomic_DNA"/>
</dbReference>
<keyword evidence="3" id="KW-1185">Reference proteome</keyword>
<accession>A0A9Q8SPI3</accession>
<organism evidence="2 3">
    <name type="scientific">Colletotrichum lupini</name>
    <dbReference type="NCBI Taxonomy" id="145971"/>
    <lineage>
        <taxon>Eukaryota</taxon>
        <taxon>Fungi</taxon>
        <taxon>Dikarya</taxon>
        <taxon>Ascomycota</taxon>
        <taxon>Pezizomycotina</taxon>
        <taxon>Sordariomycetes</taxon>
        <taxon>Hypocreomycetidae</taxon>
        <taxon>Glomerellales</taxon>
        <taxon>Glomerellaceae</taxon>
        <taxon>Colletotrichum</taxon>
        <taxon>Colletotrichum acutatum species complex</taxon>
    </lineage>
</organism>
<dbReference type="GeneID" id="73339705"/>
<proteinExistence type="predicted"/>